<comment type="caution">
    <text evidence="1">The sequence shown here is derived from an EMBL/GenBank/DDBJ whole genome shotgun (WGS) entry which is preliminary data.</text>
</comment>
<dbReference type="Proteomes" id="UP000310574">
    <property type="component" value="Unassembled WGS sequence"/>
</dbReference>
<name>A0AAQ2DFI5_9PSED</name>
<evidence type="ECO:0008006" key="3">
    <source>
        <dbReference type="Google" id="ProtNLM"/>
    </source>
</evidence>
<dbReference type="AlphaFoldDB" id="A0AAQ2DFI5"/>
<evidence type="ECO:0000313" key="1">
    <source>
        <dbReference type="EMBL" id="THF34457.1"/>
    </source>
</evidence>
<proteinExistence type="predicted"/>
<accession>A0AAQ2DFI5</accession>
<protein>
    <recommendedName>
        <fullName evidence="3">Bacteriophage abortive infection AbiH</fullName>
    </recommendedName>
</protein>
<reference evidence="1 2" key="1">
    <citation type="submission" date="2019-04" db="EMBL/GenBank/DDBJ databases">
        <title>Draft genome sequence of Pseudomonas sp. M7D1 isolated from rhizosphere of plant the flowery desert.</title>
        <authorList>
            <person name="Poblete-Morales M."/>
            <person name="Plaza N."/>
            <person name="Corsini G."/>
            <person name="Silva E."/>
        </authorList>
    </citation>
    <scope>NUCLEOTIDE SEQUENCE [LARGE SCALE GENOMIC DNA]</scope>
    <source>
        <strain evidence="1 2">M7D1</strain>
    </source>
</reference>
<dbReference type="Pfam" id="PF14253">
    <property type="entry name" value="AbiH"/>
    <property type="match status" value="1"/>
</dbReference>
<dbReference type="EMBL" id="SSBS01000002">
    <property type="protein sequence ID" value="THF34457.1"/>
    <property type="molecule type" value="Genomic_DNA"/>
</dbReference>
<organism evidence="1 2">
    <name type="scientific">Pseudomonas atacamensis</name>
    <dbReference type="NCBI Taxonomy" id="2565368"/>
    <lineage>
        <taxon>Bacteria</taxon>
        <taxon>Pseudomonadati</taxon>
        <taxon>Pseudomonadota</taxon>
        <taxon>Gammaproteobacteria</taxon>
        <taxon>Pseudomonadales</taxon>
        <taxon>Pseudomonadaceae</taxon>
        <taxon>Pseudomonas</taxon>
    </lineage>
</organism>
<gene>
    <name evidence="1" type="ORF">E5170_09345</name>
</gene>
<dbReference type="RefSeq" id="WP_136492625.1">
    <property type="nucleotide sequence ID" value="NZ_SSBS01000002.1"/>
</dbReference>
<sequence length="301" mass="34053">MNARTLYIIGNGFDLHHGMPTRYLDFKKHLLEVDRETYDWVDTYVPAEGNWANLEQALADLDTDTIVSDMECFLGSYSSDDWSDSGHHDFQYEVDRVATGLSHTLLQQFADWVRSIAVPERSEVFGGLTNLDTTATFLTFNYTSTLSHLYDVPAENILHIHGEALDASSVIVLGHGRDEKNRTSLYDSVDHESADHRLLEAYSTLDDYFSSTFKPSGKIIQDNSSFFERLGDTEEVIVFGHSMSDVDGAYFSKLLEILGDTPTTWTFILPPDEDGQRDLQSNVGKLGLMPDRIAFKKWNQL</sequence>
<evidence type="ECO:0000313" key="2">
    <source>
        <dbReference type="Proteomes" id="UP000310574"/>
    </source>
</evidence>
<dbReference type="InterPro" id="IPR025935">
    <property type="entry name" value="AbiH"/>
</dbReference>